<dbReference type="Proteomes" id="UP000198723">
    <property type="component" value="Unassembled WGS sequence"/>
</dbReference>
<gene>
    <name evidence="1" type="ORF">GA0061105_113121</name>
</gene>
<dbReference type="STRING" id="1138170.GA0061105_113121"/>
<evidence type="ECO:0000313" key="1">
    <source>
        <dbReference type="EMBL" id="SCB60882.1"/>
    </source>
</evidence>
<proteinExistence type="predicted"/>
<protein>
    <submittedName>
        <fullName evidence="1">Uncharacterized protein</fullName>
    </submittedName>
</protein>
<name>A0A1C3Y8T7_9HYPH</name>
<organism evidence="1 2">
    <name type="scientific">Rhizobium aethiopicum</name>
    <dbReference type="NCBI Taxonomy" id="1138170"/>
    <lineage>
        <taxon>Bacteria</taxon>
        <taxon>Pseudomonadati</taxon>
        <taxon>Pseudomonadota</taxon>
        <taxon>Alphaproteobacteria</taxon>
        <taxon>Hyphomicrobiales</taxon>
        <taxon>Rhizobiaceae</taxon>
        <taxon>Rhizobium/Agrobacterium group</taxon>
        <taxon>Rhizobium</taxon>
    </lineage>
</organism>
<dbReference type="AlphaFoldDB" id="A0A1C3Y8T7"/>
<reference evidence="1 2" key="1">
    <citation type="submission" date="2016-08" db="EMBL/GenBank/DDBJ databases">
        <authorList>
            <person name="Seilhamer J.J."/>
        </authorList>
    </citation>
    <scope>NUCLEOTIDE SEQUENCE [LARGE SCALE GENOMIC DNA]</scope>
    <source>
        <strain evidence="1 2">HBR26</strain>
    </source>
</reference>
<sequence>MQIARKCAAPATEPLADMIQRDEYSNVIGAKSVCRRAAQVGRT</sequence>
<dbReference type="EMBL" id="FMAJ01000013">
    <property type="protein sequence ID" value="SCB60882.1"/>
    <property type="molecule type" value="Genomic_DNA"/>
</dbReference>
<accession>A0A1C3Y8T7</accession>
<evidence type="ECO:0000313" key="2">
    <source>
        <dbReference type="Proteomes" id="UP000198723"/>
    </source>
</evidence>